<dbReference type="GO" id="GO:0005743">
    <property type="term" value="C:mitochondrial inner membrane"/>
    <property type="evidence" value="ECO:0007669"/>
    <property type="project" value="UniProtKB-SubCell"/>
</dbReference>
<evidence type="ECO:0000256" key="3">
    <source>
        <dbReference type="ARBA" id="ARBA00022448"/>
    </source>
</evidence>
<accession>L9KUK2</accession>
<dbReference type="GO" id="GO:0003755">
    <property type="term" value="F:peptidyl-prolyl cis-trans isomerase activity"/>
    <property type="evidence" value="ECO:0007669"/>
    <property type="project" value="UniProtKB-UniRule"/>
</dbReference>
<dbReference type="Pfam" id="PF00160">
    <property type="entry name" value="Pro_isomerase"/>
    <property type="match status" value="1"/>
</dbReference>
<dbReference type="PROSITE" id="PS50072">
    <property type="entry name" value="CSA_PPIASE_2"/>
    <property type="match status" value="1"/>
</dbReference>
<dbReference type="EMBL" id="KB320660">
    <property type="protein sequence ID" value="ELW66149.1"/>
    <property type="molecule type" value="Genomic_DNA"/>
</dbReference>
<keyword evidence="9 11" id="KW-0413">Isomerase</keyword>
<keyword evidence="5" id="KW-0999">Mitochondrion inner membrane</keyword>
<organism evidence="11 12">
    <name type="scientific">Tupaia chinensis</name>
    <name type="common">Chinese tree shrew</name>
    <name type="synonym">Tupaia belangeri chinensis</name>
    <dbReference type="NCBI Taxonomy" id="246437"/>
    <lineage>
        <taxon>Eukaryota</taxon>
        <taxon>Metazoa</taxon>
        <taxon>Chordata</taxon>
        <taxon>Craniata</taxon>
        <taxon>Vertebrata</taxon>
        <taxon>Euteleostomi</taxon>
        <taxon>Mammalia</taxon>
        <taxon>Eutheria</taxon>
        <taxon>Euarchontoglires</taxon>
        <taxon>Scandentia</taxon>
        <taxon>Tupaiidae</taxon>
        <taxon>Tupaia</taxon>
    </lineage>
</organism>
<dbReference type="PANTHER" id="PTHR11071">
    <property type="entry name" value="PEPTIDYL-PROLYL CIS-TRANS ISOMERASE"/>
    <property type="match status" value="1"/>
</dbReference>
<keyword evidence="3" id="KW-0813">Transport</keyword>
<dbReference type="SUPFAM" id="SSF50891">
    <property type="entry name" value="Cyclophilin-like"/>
    <property type="match status" value="1"/>
</dbReference>
<evidence type="ECO:0000259" key="10">
    <source>
        <dbReference type="PROSITE" id="PS50072"/>
    </source>
</evidence>
<dbReference type="PRINTS" id="PR00153">
    <property type="entry name" value="CSAPPISMRASE"/>
</dbReference>
<dbReference type="GO" id="GO:0045275">
    <property type="term" value="C:respiratory chain complex III"/>
    <property type="evidence" value="ECO:0007669"/>
    <property type="project" value="InterPro"/>
</dbReference>
<keyword evidence="7" id="KW-0496">Mitochondrion</keyword>
<keyword evidence="12" id="KW-1185">Reference proteome</keyword>
<reference evidence="12" key="1">
    <citation type="submission" date="2012-07" db="EMBL/GenBank/DDBJ databases">
        <title>Genome of the Chinese tree shrew, a rising model animal genetically related to primates.</title>
        <authorList>
            <person name="Zhang G."/>
            <person name="Fan Y."/>
            <person name="Yao Y."/>
            <person name="Huang Z."/>
        </authorList>
    </citation>
    <scope>NUCLEOTIDE SEQUENCE [LARGE SCALE GENOMIC DNA]</scope>
</reference>
<comment type="catalytic activity">
    <reaction evidence="9">
        <text>[protein]-peptidylproline (omega=180) = [protein]-peptidylproline (omega=0)</text>
        <dbReference type="Rhea" id="RHEA:16237"/>
        <dbReference type="Rhea" id="RHEA-COMP:10747"/>
        <dbReference type="Rhea" id="RHEA-COMP:10748"/>
        <dbReference type="ChEBI" id="CHEBI:83833"/>
        <dbReference type="ChEBI" id="CHEBI:83834"/>
        <dbReference type="EC" id="5.2.1.8"/>
    </reaction>
</comment>
<keyword evidence="9" id="KW-0697">Rotamase</keyword>
<dbReference type="GO" id="GO:0006457">
    <property type="term" value="P:protein folding"/>
    <property type="evidence" value="ECO:0007669"/>
    <property type="project" value="TreeGrafter"/>
</dbReference>
<comment type="subcellular location">
    <subcellularLocation>
        <location evidence="1">Mitochondrion inner membrane</location>
        <topology evidence="1">Peripheral membrane protein</topology>
        <orientation evidence="1">Matrix side</orientation>
    </subcellularLocation>
</comment>
<evidence type="ECO:0000256" key="1">
    <source>
        <dbReference type="ARBA" id="ARBA00004443"/>
    </source>
</evidence>
<evidence type="ECO:0000313" key="11">
    <source>
        <dbReference type="EMBL" id="ELW66149.1"/>
    </source>
</evidence>
<dbReference type="GO" id="GO:0006122">
    <property type="term" value="P:mitochondrial electron transport, ubiquinol to cytochrome c"/>
    <property type="evidence" value="ECO:0007669"/>
    <property type="project" value="InterPro"/>
</dbReference>
<evidence type="ECO:0000256" key="8">
    <source>
        <dbReference type="ARBA" id="ARBA00023136"/>
    </source>
</evidence>
<dbReference type="AlphaFoldDB" id="L9KUK2"/>
<dbReference type="Proteomes" id="UP000011518">
    <property type="component" value="Unassembled WGS sequence"/>
</dbReference>
<dbReference type="EC" id="5.2.1.8" evidence="9"/>
<protein>
    <recommendedName>
        <fullName evidence="9">Peptidyl-prolyl cis-trans isomerase</fullName>
        <shortName evidence="9">PPIase</shortName>
        <ecNumber evidence="9">5.2.1.8</ecNumber>
    </recommendedName>
</protein>
<evidence type="ECO:0000256" key="7">
    <source>
        <dbReference type="ARBA" id="ARBA00023128"/>
    </source>
</evidence>
<evidence type="ECO:0000256" key="6">
    <source>
        <dbReference type="ARBA" id="ARBA00022982"/>
    </source>
</evidence>
<dbReference type="Pfam" id="PF02271">
    <property type="entry name" value="UCR_14kD"/>
    <property type="match status" value="1"/>
</dbReference>
<dbReference type="InterPro" id="IPR002130">
    <property type="entry name" value="Cyclophilin-type_PPIase_dom"/>
</dbReference>
<keyword evidence="4" id="KW-0679">Respiratory chain</keyword>
<comment type="function">
    <text evidence="9">PPIases accelerate the folding of proteins. It catalyzes the cis-trans isomerization of proline imidic peptide bonds in oligopeptides.</text>
</comment>
<comment type="similarity">
    <text evidence="2">Belongs to the UQCRB/QCR7 family.</text>
</comment>
<dbReference type="InterPro" id="IPR036544">
    <property type="entry name" value="QCR7_sf"/>
</dbReference>
<sequence>MRQQILPKEQWTKYEEDNFYLEPYLKENPLVYLDVDAHGQQLSHVVIEPKALCHPKDSRELQSPVHWLEGLRLQRCLVHGNAGPNTNGSQFFICTIKTDWLDGKHVVFGHVKEGMDVVKKKMESFTSESGKPSQKMVITDCGQLS</sequence>
<dbReference type="STRING" id="246437.L9KUK2"/>
<keyword evidence="8" id="KW-0472">Membrane</keyword>
<keyword evidence="6" id="KW-0249">Electron transport</keyword>
<evidence type="ECO:0000256" key="5">
    <source>
        <dbReference type="ARBA" id="ARBA00022792"/>
    </source>
</evidence>
<feature type="domain" description="PPIase cyclophilin-type" evidence="10">
    <location>
        <begin position="77"/>
        <end position="143"/>
    </location>
</feature>
<dbReference type="PANTHER" id="PTHR11071:SF408">
    <property type="entry name" value="PEPTIDYL-PROLYL CIS-TRANS ISOMERASE F, MITOCHONDRIAL"/>
    <property type="match status" value="1"/>
</dbReference>
<dbReference type="GO" id="GO:0016018">
    <property type="term" value="F:cyclosporin A binding"/>
    <property type="evidence" value="ECO:0007669"/>
    <property type="project" value="TreeGrafter"/>
</dbReference>
<evidence type="ECO:0000256" key="9">
    <source>
        <dbReference type="RuleBase" id="RU363019"/>
    </source>
</evidence>
<dbReference type="InterPro" id="IPR029000">
    <property type="entry name" value="Cyclophilin-like_dom_sf"/>
</dbReference>
<dbReference type="InParanoid" id="L9KUK2"/>
<evidence type="ECO:0000256" key="2">
    <source>
        <dbReference type="ARBA" id="ARBA00008554"/>
    </source>
</evidence>
<evidence type="ECO:0000313" key="12">
    <source>
        <dbReference type="Proteomes" id="UP000011518"/>
    </source>
</evidence>
<gene>
    <name evidence="11" type="ORF">TREES_T100002900</name>
</gene>
<proteinExistence type="inferred from homology"/>
<name>L9KUK2_TUPCH</name>
<dbReference type="Gene3D" id="2.40.100.10">
    <property type="entry name" value="Cyclophilin-like"/>
    <property type="match status" value="1"/>
</dbReference>
<comment type="similarity">
    <text evidence="9">Belongs to the cyclophilin-type PPIase family.</text>
</comment>
<dbReference type="Gene3D" id="1.10.1090.10">
    <property type="entry name" value="Cytochrome b-c1 complex subunit 7"/>
    <property type="match status" value="1"/>
</dbReference>
<dbReference type="InterPro" id="IPR003197">
    <property type="entry name" value="QCR7"/>
</dbReference>
<dbReference type="SUPFAM" id="SSF81524">
    <property type="entry name" value="14 kDa protein of cytochrome bc1 complex (Ubiquinol-cytochrome c reductase)"/>
    <property type="match status" value="1"/>
</dbReference>
<evidence type="ECO:0000256" key="4">
    <source>
        <dbReference type="ARBA" id="ARBA00022660"/>
    </source>
</evidence>
<reference evidence="12" key="2">
    <citation type="journal article" date="2013" name="Nat. Commun.">
        <title>Genome of the Chinese tree shrew.</title>
        <authorList>
            <person name="Fan Y."/>
            <person name="Huang Z.Y."/>
            <person name="Cao C.C."/>
            <person name="Chen C.S."/>
            <person name="Chen Y.X."/>
            <person name="Fan D.D."/>
            <person name="He J."/>
            <person name="Hou H.L."/>
            <person name="Hu L."/>
            <person name="Hu X.T."/>
            <person name="Jiang X.T."/>
            <person name="Lai R."/>
            <person name="Lang Y.S."/>
            <person name="Liang B."/>
            <person name="Liao S.G."/>
            <person name="Mu D."/>
            <person name="Ma Y.Y."/>
            <person name="Niu Y.Y."/>
            <person name="Sun X.Q."/>
            <person name="Xia J.Q."/>
            <person name="Xiao J."/>
            <person name="Xiong Z.Q."/>
            <person name="Xu L."/>
            <person name="Yang L."/>
            <person name="Zhang Y."/>
            <person name="Zhao W."/>
            <person name="Zhao X.D."/>
            <person name="Zheng Y.T."/>
            <person name="Zhou J.M."/>
            <person name="Zhu Y.B."/>
            <person name="Zhang G.J."/>
            <person name="Wang J."/>
            <person name="Yao Y.G."/>
        </authorList>
    </citation>
    <scope>NUCLEOTIDE SEQUENCE [LARGE SCALE GENOMIC DNA]</scope>
</reference>